<dbReference type="InterPro" id="IPR031493">
    <property type="entry name" value="Zinc_ribbon_15"/>
</dbReference>
<keyword evidence="3" id="KW-1185">Reference proteome</keyword>
<dbReference type="PANTHER" id="PTHR36718">
    <property type="entry name" value="OS05G0435400 PROTEIN"/>
    <property type="match status" value="1"/>
</dbReference>
<dbReference type="EMBL" id="JAIWQS010000006">
    <property type="protein sequence ID" value="KAJ8762826.1"/>
    <property type="molecule type" value="Genomic_DNA"/>
</dbReference>
<comment type="caution">
    <text evidence="2">The sequence shown here is derived from an EMBL/GenBank/DDBJ whole genome shotgun (WGS) entry which is preliminary data.</text>
</comment>
<reference evidence="2 3" key="1">
    <citation type="submission" date="2021-09" db="EMBL/GenBank/DDBJ databases">
        <title>Genomic insights and catalytic innovation underlie evolution of tropane alkaloids biosynthesis.</title>
        <authorList>
            <person name="Wang Y.-J."/>
            <person name="Tian T."/>
            <person name="Huang J.-P."/>
            <person name="Huang S.-X."/>
        </authorList>
    </citation>
    <scope>NUCLEOTIDE SEQUENCE [LARGE SCALE GENOMIC DNA]</scope>
    <source>
        <strain evidence="2">KIB-2018</strain>
        <tissue evidence="2">Leaf</tissue>
    </source>
</reference>
<evidence type="ECO:0000313" key="2">
    <source>
        <dbReference type="EMBL" id="KAJ8762826.1"/>
    </source>
</evidence>
<dbReference type="InterPro" id="IPR053281">
    <property type="entry name" value="Double_zinc_ribbon"/>
</dbReference>
<dbReference type="Pfam" id="PF17032">
    <property type="entry name" value="Zn_ribbon_15"/>
    <property type="match status" value="1"/>
</dbReference>
<name>A0AAV8T8X5_9ROSI</name>
<sequence length="110" mass="12540">MFFFFVGGVDQQVSRVLKYGVSRCINCGSMADLVEYDKVVKAFFIPVWKRHAKEPALYCNNCNFLFPETMSLPPPPPPPASEVSDTLRCRFCDRLVEPEFRFCPFCGSSL</sequence>
<gene>
    <name evidence="2" type="ORF">K2173_022955</name>
</gene>
<organism evidence="2 3">
    <name type="scientific">Erythroxylum novogranatense</name>
    <dbReference type="NCBI Taxonomy" id="1862640"/>
    <lineage>
        <taxon>Eukaryota</taxon>
        <taxon>Viridiplantae</taxon>
        <taxon>Streptophyta</taxon>
        <taxon>Embryophyta</taxon>
        <taxon>Tracheophyta</taxon>
        <taxon>Spermatophyta</taxon>
        <taxon>Magnoliopsida</taxon>
        <taxon>eudicotyledons</taxon>
        <taxon>Gunneridae</taxon>
        <taxon>Pentapetalae</taxon>
        <taxon>rosids</taxon>
        <taxon>fabids</taxon>
        <taxon>Malpighiales</taxon>
        <taxon>Erythroxylaceae</taxon>
        <taxon>Erythroxylum</taxon>
    </lineage>
</organism>
<evidence type="ECO:0000313" key="3">
    <source>
        <dbReference type="Proteomes" id="UP001159364"/>
    </source>
</evidence>
<dbReference type="Proteomes" id="UP001159364">
    <property type="component" value="Linkage Group LG06"/>
</dbReference>
<proteinExistence type="predicted"/>
<dbReference type="PANTHER" id="PTHR36718:SF1">
    <property type="entry name" value="DOUBLE ZINC RIBBON PROTEIN MJ0416"/>
    <property type="match status" value="1"/>
</dbReference>
<feature type="domain" description="Zinc-ribbon 15" evidence="1">
    <location>
        <begin position="23"/>
        <end position="107"/>
    </location>
</feature>
<accession>A0AAV8T8X5</accession>
<dbReference type="AlphaFoldDB" id="A0AAV8T8X5"/>
<evidence type="ECO:0000259" key="1">
    <source>
        <dbReference type="Pfam" id="PF17032"/>
    </source>
</evidence>
<protein>
    <recommendedName>
        <fullName evidence="1">Zinc-ribbon 15 domain-containing protein</fullName>
    </recommendedName>
</protein>